<comment type="caution">
    <text evidence="3">The sequence shown here is derived from an EMBL/GenBank/DDBJ whole genome shotgun (WGS) entry which is preliminary data.</text>
</comment>
<feature type="domain" description="Copper-binding protein MbnP-like" evidence="2">
    <location>
        <begin position="53"/>
        <end position="241"/>
    </location>
</feature>
<keyword evidence="4" id="KW-1185">Reference proteome</keyword>
<name>A0A7X5LI16_9ALTE</name>
<dbReference type="AlphaFoldDB" id="A0A7X5LI16"/>
<feature type="chain" id="PRO_5030512147" evidence="1">
    <location>
        <begin position="21"/>
        <end position="266"/>
    </location>
</feature>
<sequence>MAIKSHTFTAVFLSMVLMLAGCSEFSEDKTQTGEIPFFLTGMKSTRCPMQVNVQGEAWQLDYFGFYLSNPEVRINGRWQAVKFKQNEWQSHNIALLRFHQLCDDTAPSNDNIVLDVTDKFMKRATNLRFTLGVPFEENHQSLTSASLPLANSEMFTNEQSGHKFLRLDLSQPDKNREWKYHLGSIGCESASLSSAPFKACAFTNRVEFILPMTQLDTDLALELSVSNIVSQVDLVNTEGCTTQTPEQQPCKKLLHNLLHRPWLKWD</sequence>
<gene>
    <name evidence="3" type="ORF">GTH32_00670</name>
</gene>
<evidence type="ECO:0000256" key="1">
    <source>
        <dbReference type="SAM" id="SignalP"/>
    </source>
</evidence>
<dbReference type="PROSITE" id="PS51257">
    <property type="entry name" value="PROKAR_LIPOPROTEIN"/>
    <property type="match status" value="1"/>
</dbReference>
<evidence type="ECO:0000259" key="2">
    <source>
        <dbReference type="Pfam" id="PF20243"/>
    </source>
</evidence>
<dbReference type="EMBL" id="JAAAWN010000001">
    <property type="protein sequence ID" value="NDV89708.1"/>
    <property type="molecule type" value="Genomic_DNA"/>
</dbReference>
<dbReference type="Pfam" id="PF20243">
    <property type="entry name" value="MbnP"/>
    <property type="match status" value="1"/>
</dbReference>
<proteinExistence type="predicted"/>
<keyword evidence="1" id="KW-0732">Signal</keyword>
<accession>A0A7X5LI16</accession>
<protein>
    <submittedName>
        <fullName evidence="3">Metallo-mystery pair system four-Cys motif protein</fullName>
    </submittedName>
</protein>
<dbReference type="RefSeq" id="WP_163083305.1">
    <property type="nucleotide sequence ID" value="NZ_JAAAWN010000001.1"/>
</dbReference>
<dbReference type="Proteomes" id="UP000470213">
    <property type="component" value="Unassembled WGS sequence"/>
</dbReference>
<organism evidence="3 4">
    <name type="scientific">Alteromonas profundi</name>
    <dbReference type="NCBI Taxonomy" id="2696062"/>
    <lineage>
        <taxon>Bacteria</taxon>
        <taxon>Pseudomonadati</taxon>
        <taxon>Pseudomonadota</taxon>
        <taxon>Gammaproteobacteria</taxon>
        <taxon>Alteromonadales</taxon>
        <taxon>Alteromonadaceae</taxon>
        <taxon>Alteromonas/Salinimonas group</taxon>
        <taxon>Alteromonas</taxon>
    </lineage>
</organism>
<dbReference type="InterPro" id="IPR046863">
    <property type="entry name" value="MbnP-like_dom"/>
</dbReference>
<evidence type="ECO:0000313" key="4">
    <source>
        <dbReference type="Proteomes" id="UP000470213"/>
    </source>
</evidence>
<feature type="signal peptide" evidence="1">
    <location>
        <begin position="1"/>
        <end position="20"/>
    </location>
</feature>
<evidence type="ECO:0000313" key="3">
    <source>
        <dbReference type="EMBL" id="NDV89708.1"/>
    </source>
</evidence>
<reference evidence="3 4" key="1">
    <citation type="submission" date="2020-01" db="EMBL/GenBank/DDBJ databases">
        <authorList>
            <person name="Chen J."/>
            <person name="Zhu S."/>
            <person name="Yang J."/>
        </authorList>
    </citation>
    <scope>NUCLEOTIDE SEQUENCE [LARGE SCALE GENOMIC DNA]</scope>
    <source>
        <strain evidence="3 4">345S023</strain>
    </source>
</reference>